<dbReference type="eggNOG" id="COG4771">
    <property type="taxonomic scope" value="Bacteria"/>
</dbReference>
<comment type="subcellular location">
    <subcellularLocation>
        <location evidence="1 10">Cell outer membrane</location>
        <topology evidence="1 10">Multi-pass membrane protein</topology>
    </subcellularLocation>
</comment>
<keyword evidence="5 12" id="KW-0732">Signal</keyword>
<keyword evidence="8 15" id="KW-0675">Receptor</keyword>
<dbReference type="InterPro" id="IPR000531">
    <property type="entry name" value="Beta-barrel_TonB"/>
</dbReference>
<dbReference type="AlphaFoldDB" id="A0A084THW8"/>
<feature type="chain" id="PRO_5001782613" evidence="12">
    <location>
        <begin position="21"/>
        <end position="914"/>
    </location>
</feature>
<evidence type="ECO:0000256" key="4">
    <source>
        <dbReference type="ARBA" id="ARBA00022692"/>
    </source>
</evidence>
<evidence type="ECO:0000256" key="12">
    <source>
        <dbReference type="SAM" id="SignalP"/>
    </source>
</evidence>
<comment type="caution">
    <text evidence="15">The sequence shown here is derived from an EMBL/GenBank/DDBJ whole genome shotgun (WGS) entry which is preliminary data.</text>
</comment>
<dbReference type="EMBL" id="JPFK01000008">
    <property type="protein sequence ID" value="KFB00304.1"/>
    <property type="molecule type" value="Genomic_DNA"/>
</dbReference>
<dbReference type="Gene3D" id="2.60.40.1120">
    <property type="entry name" value="Carboxypeptidase-like, regulatory domain"/>
    <property type="match status" value="1"/>
</dbReference>
<dbReference type="GO" id="GO:0015344">
    <property type="term" value="F:siderophore uptake transmembrane transporter activity"/>
    <property type="evidence" value="ECO:0007669"/>
    <property type="project" value="TreeGrafter"/>
</dbReference>
<gene>
    <name evidence="15" type="ORF">IA57_11485</name>
</gene>
<comment type="similarity">
    <text evidence="10 11">Belongs to the TonB-dependent receptor family.</text>
</comment>
<dbReference type="Pfam" id="PF13715">
    <property type="entry name" value="CarbopepD_reg_2"/>
    <property type="match status" value="1"/>
</dbReference>
<dbReference type="PANTHER" id="PTHR30069">
    <property type="entry name" value="TONB-DEPENDENT OUTER MEMBRANE RECEPTOR"/>
    <property type="match status" value="1"/>
</dbReference>
<evidence type="ECO:0000256" key="7">
    <source>
        <dbReference type="ARBA" id="ARBA00023136"/>
    </source>
</evidence>
<feature type="domain" description="TonB-dependent receptor plug" evidence="14">
    <location>
        <begin position="270"/>
        <end position="348"/>
    </location>
</feature>
<evidence type="ECO:0000256" key="10">
    <source>
        <dbReference type="PROSITE-ProRule" id="PRU01360"/>
    </source>
</evidence>
<evidence type="ECO:0000256" key="5">
    <source>
        <dbReference type="ARBA" id="ARBA00022729"/>
    </source>
</evidence>
<evidence type="ECO:0000259" key="14">
    <source>
        <dbReference type="Pfam" id="PF07715"/>
    </source>
</evidence>
<dbReference type="SUPFAM" id="SSF56935">
    <property type="entry name" value="Porins"/>
    <property type="match status" value="1"/>
</dbReference>
<keyword evidence="3 10" id="KW-1134">Transmembrane beta strand</keyword>
<keyword evidence="6 11" id="KW-0798">TonB box</keyword>
<reference evidence="15 16" key="1">
    <citation type="journal article" date="2014" name="Genome Announc.">
        <title>Draft Genome Sequence of the Algicidal Bacterium Mangrovimonas yunxiaonensis Strain LY01.</title>
        <authorList>
            <person name="Li Y."/>
            <person name="Zhu H."/>
            <person name="Li C."/>
            <person name="Zhang H."/>
            <person name="Chen Z."/>
            <person name="Zheng W."/>
            <person name="Xu H."/>
            <person name="Zheng T."/>
        </authorList>
    </citation>
    <scope>NUCLEOTIDE SEQUENCE [LARGE SCALE GENOMIC DNA]</scope>
    <source>
        <strain evidence="15 16">LY01</strain>
    </source>
</reference>
<dbReference type="Pfam" id="PF07715">
    <property type="entry name" value="Plug"/>
    <property type="match status" value="1"/>
</dbReference>
<evidence type="ECO:0000256" key="11">
    <source>
        <dbReference type="RuleBase" id="RU003357"/>
    </source>
</evidence>
<accession>A0A084THW8</accession>
<keyword evidence="7 10" id="KW-0472">Membrane</keyword>
<evidence type="ECO:0000256" key="3">
    <source>
        <dbReference type="ARBA" id="ARBA00022452"/>
    </source>
</evidence>
<proteinExistence type="inferred from homology"/>
<feature type="domain" description="TonB-dependent receptor-like beta-barrel" evidence="13">
    <location>
        <begin position="425"/>
        <end position="874"/>
    </location>
</feature>
<keyword evidence="4 10" id="KW-0812">Transmembrane</keyword>
<organism evidence="15 16">
    <name type="scientific">Mangrovimonas yunxiaonensis</name>
    <dbReference type="NCBI Taxonomy" id="1197477"/>
    <lineage>
        <taxon>Bacteria</taxon>
        <taxon>Pseudomonadati</taxon>
        <taxon>Bacteroidota</taxon>
        <taxon>Flavobacteriia</taxon>
        <taxon>Flavobacteriales</taxon>
        <taxon>Flavobacteriaceae</taxon>
        <taxon>Mangrovimonas</taxon>
    </lineage>
</organism>
<dbReference type="InterPro" id="IPR012910">
    <property type="entry name" value="Plug_dom"/>
</dbReference>
<feature type="signal peptide" evidence="12">
    <location>
        <begin position="1"/>
        <end position="20"/>
    </location>
</feature>
<keyword evidence="9 10" id="KW-0998">Cell outer membrane</keyword>
<evidence type="ECO:0000313" key="15">
    <source>
        <dbReference type="EMBL" id="KFB00304.1"/>
    </source>
</evidence>
<evidence type="ECO:0000256" key="1">
    <source>
        <dbReference type="ARBA" id="ARBA00004571"/>
    </source>
</evidence>
<reference evidence="16" key="2">
    <citation type="submission" date="2014-07" db="EMBL/GenBank/DDBJ databases">
        <title>Genome sequence of Mangrovimonas yunxiaonensis.</title>
        <authorList>
            <person name="Li Y."/>
            <person name="Zheng T."/>
        </authorList>
    </citation>
    <scope>NUCLEOTIDE SEQUENCE [LARGE SCALE GENOMIC DNA]</scope>
    <source>
        <strain evidence="16">LY01</strain>
    </source>
</reference>
<evidence type="ECO:0000256" key="2">
    <source>
        <dbReference type="ARBA" id="ARBA00022448"/>
    </source>
</evidence>
<dbReference type="Gene3D" id="2.40.170.20">
    <property type="entry name" value="TonB-dependent receptor, beta-barrel domain"/>
    <property type="match status" value="1"/>
</dbReference>
<keyword evidence="2 10" id="KW-0813">Transport</keyword>
<dbReference type="PROSITE" id="PS52016">
    <property type="entry name" value="TONB_DEPENDENT_REC_3"/>
    <property type="match status" value="1"/>
</dbReference>
<dbReference type="GO" id="GO:0009279">
    <property type="term" value="C:cell outer membrane"/>
    <property type="evidence" value="ECO:0007669"/>
    <property type="project" value="UniProtKB-SubCell"/>
</dbReference>
<dbReference type="Proteomes" id="UP000028521">
    <property type="component" value="Unassembled WGS sequence"/>
</dbReference>
<protein>
    <submittedName>
        <fullName evidence="15">TonB-dependent receptor</fullName>
    </submittedName>
</protein>
<keyword evidence="16" id="KW-1185">Reference proteome</keyword>
<dbReference type="InterPro" id="IPR036942">
    <property type="entry name" value="Beta-barrel_TonB_sf"/>
</dbReference>
<name>A0A084THW8_9FLAO</name>
<sequence>MKKAIIILLICICIPQLILAQSSDKLSVNFNRVSLKEAFSVLEKKTGIKFYYQDYWIENKIVSKKFDEATLKNILNDILEETTLNFIVYNNAVILINNSVVYKDLPLNYFKASNNNYNDNSAIFYNEYDKAIRSKKNLIIIGKQNENSIQTECTITGVIKNDNTGAPIYNMVIALQNSNTYTTTDKNGYFKIIVPSGYNVLEAKLMGYDNVSKELIVYGNGRMDLSISENAEQLDEVLIDAKRDANVKSAVVGLTTIDVVGLKNVPVVLGERDIFKVITTKPGIKKTGEGSSGFNVRGGRTDQNLILLDDAVIYNPSHFLGFFSAINPYTTKSLNIYKASIPSEYGGRLSSVFDIQSKNGNTKTFSGEGALGPVTANLTLETPIIKEKSSLIVGARATYSDWVLNLIDEASLKDSEASFFDGLAKYSHQINDNNNIQGTYYYSKDAFSISNDSILKNSNQLISLKWNHTFNEKNTLDAILVNSQYKYDVNYESNANRNFDFGYKVNETQIKLNAGYIHNKKHKFNYGISSKLYNTNPGKISPIGANSNIQTKSLQKEKGLESALYVANIFKLNKNLTIDTGLRYSYFSALGKATVNVYENDKPRIATSISEVKEFGKNESIKSYGVFEPRISFRYLFNSGFSIKGSYNRTAQYIHLLSSNTTESPTDTWKLSDYNIKPQKANQFALGVYKNLKDNNIELSLEAYYKTMEDILDYRVGGDIIMNENIEQVLLQGKGKAYGIEFLLEKKKGRLNGWFGYSYSRAFTKLDSPFIFDKVNNGDYFPANYDKPHDVSLVGNYKLTHRYSFSANVAYQTGRPITYPIGKYMFAGEEQVVYSDRNKYRIPDYFRVDIGFNIEGNHKIKKLAHSFWNISIYNVLGRANPYSIFFVNENGHVQAYKTSVFAVPIPTITYNFKF</sequence>
<dbReference type="SUPFAM" id="SSF49464">
    <property type="entry name" value="Carboxypeptidase regulatory domain-like"/>
    <property type="match status" value="1"/>
</dbReference>
<evidence type="ECO:0000256" key="9">
    <source>
        <dbReference type="ARBA" id="ARBA00023237"/>
    </source>
</evidence>
<dbReference type="GO" id="GO:0044718">
    <property type="term" value="P:siderophore transmembrane transport"/>
    <property type="evidence" value="ECO:0007669"/>
    <property type="project" value="TreeGrafter"/>
</dbReference>
<dbReference type="Gene3D" id="2.170.130.10">
    <property type="entry name" value="TonB-dependent receptor, plug domain"/>
    <property type="match status" value="1"/>
</dbReference>
<evidence type="ECO:0000256" key="8">
    <source>
        <dbReference type="ARBA" id="ARBA00023170"/>
    </source>
</evidence>
<dbReference type="InterPro" id="IPR039426">
    <property type="entry name" value="TonB-dep_rcpt-like"/>
</dbReference>
<dbReference type="InterPro" id="IPR037066">
    <property type="entry name" value="Plug_dom_sf"/>
</dbReference>
<dbReference type="STRING" id="1197477.IA57_11485"/>
<evidence type="ECO:0000256" key="6">
    <source>
        <dbReference type="ARBA" id="ARBA00023077"/>
    </source>
</evidence>
<dbReference type="PANTHER" id="PTHR30069:SF29">
    <property type="entry name" value="HEMOGLOBIN AND HEMOGLOBIN-HAPTOGLOBIN-BINDING PROTEIN 1-RELATED"/>
    <property type="match status" value="1"/>
</dbReference>
<dbReference type="Pfam" id="PF00593">
    <property type="entry name" value="TonB_dep_Rec_b-barrel"/>
    <property type="match status" value="1"/>
</dbReference>
<evidence type="ECO:0000313" key="16">
    <source>
        <dbReference type="Proteomes" id="UP000028521"/>
    </source>
</evidence>
<evidence type="ECO:0000259" key="13">
    <source>
        <dbReference type="Pfam" id="PF00593"/>
    </source>
</evidence>
<dbReference type="InterPro" id="IPR008969">
    <property type="entry name" value="CarboxyPept-like_regulatory"/>
</dbReference>